<dbReference type="PANTHER" id="PTHR23351:SF24">
    <property type="entry name" value="ACTIVATING TRANSCRIPTION FACTOR 3-RELATED"/>
    <property type="match status" value="1"/>
</dbReference>
<dbReference type="HOGENOM" id="CLU_444116_0_0_1"/>
<feature type="compositionally biased region" description="Low complexity" evidence="5">
    <location>
        <begin position="159"/>
        <end position="169"/>
    </location>
</feature>
<accession>M7TLD3</accession>
<reference evidence="8" key="1">
    <citation type="journal article" date="2013" name="Genome Announc.">
        <title>Draft genome sequence of the grapevine dieback fungus Eutypa lata UCR-EL1.</title>
        <authorList>
            <person name="Blanco-Ulate B."/>
            <person name="Rolshausen P.E."/>
            <person name="Cantu D."/>
        </authorList>
    </citation>
    <scope>NUCLEOTIDE SEQUENCE [LARGE SCALE GENOMIC DNA]</scope>
    <source>
        <strain evidence="8">UCR-EL1</strain>
    </source>
</reference>
<dbReference type="InterPro" id="IPR000837">
    <property type="entry name" value="AP-1"/>
</dbReference>
<evidence type="ECO:0000259" key="6">
    <source>
        <dbReference type="PROSITE" id="PS50217"/>
    </source>
</evidence>
<feature type="compositionally biased region" description="Polar residues" evidence="5">
    <location>
        <begin position="117"/>
        <end position="134"/>
    </location>
</feature>
<dbReference type="AlphaFoldDB" id="M7TLD3"/>
<dbReference type="PROSITE" id="PS00036">
    <property type="entry name" value="BZIP_BASIC"/>
    <property type="match status" value="1"/>
</dbReference>
<organism evidence="7 8">
    <name type="scientific">Eutypa lata (strain UCR-EL1)</name>
    <name type="common">Grapevine dieback disease fungus</name>
    <name type="synonym">Eutypa armeniacae</name>
    <dbReference type="NCBI Taxonomy" id="1287681"/>
    <lineage>
        <taxon>Eukaryota</taxon>
        <taxon>Fungi</taxon>
        <taxon>Dikarya</taxon>
        <taxon>Ascomycota</taxon>
        <taxon>Pezizomycotina</taxon>
        <taxon>Sordariomycetes</taxon>
        <taxon>Xylariomycetidae</taxon>
        <taxon>Xylariales</taxon>
        <taxon>Diatrypaceae</taxon>
        <taxon>Eutypa</taxon>
    </lineage>
</organism>
<dbReference type="OrthoDB" id="295274at2759"/>
<keyword evidence="8" id="KW-1185">Reference proteome</keyword>
<feature type="region of interest" description="Disordered" evidence="5">
    <location>
        <begin position="427"/>
        <end position="461"/>
    </location>
</feature>
<feature type="compositionally biased region" description="Basic and acidic residues" evidence="5">
    <location>
        <begin position="554"/>
        <end position="577"/>
    </location>
</feature>
<evidence type="ECO:0000256" key="4">
    <source>
        <dbReference type="SAM" id="Coils"/>
    </source>
</evidence>
<evidence type="ECO:0000256" key="5">
    <source>
        <dbReference type="SAM" id="MobiDB-lite"/>
    </source>
</evidence>
<feature type="region of interest" description="Disordered" evidence="5">
    <location>
        <begin position="355"/>
        <end position="412"/>
    </location>
</feature>
<keyword evidence="2" id="KW-0238">DNA-binding</keyword>
<dbReference type="GO" id="GO:0000978">
    <property type="term" value="F:RNA polymerase II cis-regulatory region sequence-specific DNA binding"/>
    <property type="evidence" value="ECO:0007669"/>
    <property type="project" value="TreeGrafter"/>
</dbReference>
<feature type="region of interest" description="Disordered" evidence="5">
    <location>
        <begin position="511"/>
        <end position="540"/>
    </location>
</feature>
<dbReference type="Gene3D" id="1.20.5.170">
    <property type="match status" value="1"/>
</dbReference>
<dbReference type="PROSITE" id="PS50217">
    <property type="entry name" value="BZIP"/>
    <property type="match status" value="1"/>
</dbReference>
<dbReference type="SMART" id="SM00338">
    <property type="entry name" value="BRLZ"/>
    <property type="match status" value="1"/>
</dbReference>
<dbReference type="CDD" id="cd14687">
    <property type="entry name" value="bZIP_ATF2"/>
    <property type="match status" value="1"/>
</dbReference>
<dbReference type="Pfam" id="PF00170">
    <property type="entry name" value="bZIP_1"/>
    <property type="match status" value="1"/>
</dbReference>
<feature type="domain" description="BZIP" evidence="6">
    <location>
        <begin position="225"/>
        <end position="282"/>
    </location>
</feature>
<feature type="compositionally biased region" description="Polar residues" evidence="5">
    <location>
        <begin position="355"/>
        <end position="365"/>
    </location>
</feature>
<dbReference type="eggNOG" id="KOG1414">
    <property type="taxonomic scope" value="Eukaryota"/>
</dbReference>
<evidence type="ECO:0000313" key="7">
    <source>
        <dbReference type="EMBL" id="EMR67545.1"/>
    </source>
</evidence>
<sequence length="615" mass="67510">MDEKSSFPYEIPEEYNYSSYVIPIVNDGEPRDQPGYYHPEHLINPFPASTAATGVASEGASLTGTPNALVQSTEPWPMVPMGPQVAFTTTHDRILPDHGRNQPGAAQQFDVFKMESPNLSIGSSTTPETLSSGPLVTPEDHPQHRTQQSQPSTKRKKLGGSSSSRNSSNAAPTFRQYTVPPPRKKQQRTAAARQQQRKQQQQQQQSPEEIAAEAAAAALELEELRKSRNRVAANKCRQKKKESAAKLEERSVTLQRRNARLEAELQALKAEIVRLNSLLMAHANCGDLNIDKYIQNQAERIVARPKSRQRDRHRGGRFTFAQHFSDEEPSPQPQSQGLDGSVDYHQYDAELPSFSESSTVMNTAPSPQPVPGFDNNNNNSHHQRRTDSLSSASASASASTSGYTVQTPNSQQGIATTNMVPLFHGNHRHRQQQQQQLGTFSSSSSFPQPFQGLPSPPPMQSQHFVRAQMYQRLATSSYNDSHGPMPPMPQQSLFTPANMVFNGHGHAHNIHSHSHGYGHGHGNGGIQVDHHRRSQQQHSHGLLLEDMLAPSGEQKAKGVNDEGYGKEGEHGDGDHDAAAAAAADGLDFDDMQMPLPGPDDPARPQLSFPDHSFGA</sequence>
<evidence type="ECO:0000256" key="1">
    <source>
        <dbReference type="ARBA" id="ARBA00023015"/>
    </source>
</evidence>
<evidence type="ECO:0000256" key="2">
    <source>
        <dbReference type="ARBA" id="ARBA00023125"/>
    </source>
</evidence>
<dbReference type="GO" id="GO:0005634">
    <property type="term" value="C:nucleus"/>
    <property type="evidence" value="ECO:0007669"/>
    <property type="project" value="TreeGrafter"/>
</dbReference>
<feature type="compositionally biased region" description="Polar residues" evidence="5">
    <location>
        <begin position="402"/>
        <end position="412"/>
    </location>
</feature>
<keyword evidence="4" id="KW-0175">Coiled coil</keyword>
<proteinExistence type="predicted"/>
<gene>
    <name evidence="7" type="ORF">UCREL1_5448</name>
</gene>
<feature type="region of interest" description="Disordered" evidence="5">
    <location>
        <begin position="117"/>
        <end position="211"/>
    </location>
</feature>
<feature type="region of interest" description="Disordered" evidence="5">
    <location>
        <begin position="554"/>
        <end position="615"/>
    </location>
</feature>
<feature type="compositionally biased region" description="Low complexity" evidence="5">
    <location>
        <begin position="432"/>
        <end position="453"/>
    </location>
</feature>
<name>M7TLD3_EUTLA</name>
<dbReference type="InterPro" id="IPR004827">
    <property type="entry name" value="bZIP"/>
</dbReference>
<keyword evidence="1" id="KW-0805">Transcription regulation</keyword>
<dbReference type="PANTHER" id="PTHR23351">
    <property type="entry name" value="FOS TRANSCRIPTION FACTOR-RELATED"/>
    <property type="match status" value="1"/>
</dbReference>
<feature type="coiled-coil region" evidence="4">
    <location>
        <begin position="237"/>
        <end position="278"/>
    </location>
</feature>
<protein>
    <submittedName>
        <fullName evidence="7">Putative bzip transcription factor protein</fullName>
    </submittedName>
</protein>
<dbReference type="InterPro" id="IPR046347">
    <property type="entry name" value="bZIP_sf"/>
</dbReference>
<feature type="region of interest" description="Disordered" evidence="5">
    <location>
        <begin position="321"/>
        <end position="341"/>
    </location>
</feature>
<dbReference type="KEGG" id="ela:UCREL1_5448"/>
<dbReference type="SUPFAM" id="SSF57959">
    <property type="entry name" value="Leucine zipper domain"/>
    <property type="match status" value="1"/>
</dbReference>
<keyword evidence="3" id="KW-0804">Transcription</keyword>
<dbReference type="EMBL" id="KB706409">
    <property type="protein sequence ID" value="EMR67545.1"/>
    <property type="molecule type" value="Genomic_DNA"/>
</dbReference>
<evidence type="ECO:0000313" key="8">
    <source>
        <dbReference type="Proteomes" id="UP000012174"/>
    </source>
</evidence>
<evidence type="ECO:0000256" key="3">
    <source>
        <dbReference type="ARBA" id="ARBA00023163"/>
    </source>
</evidence>
<feature type="compositionally biased region" description="Low complexity" evidence="5">
    <location>
        <begin position="188"/>
        <end position="211"/>
    </location>
</feature>
<dbReference type="GO" id="GO:0000981">
    <property type="term" value="F:DNA-binding transcription factor activity, RNA polymerase II-specific"/>
    <property type="evidence" value="ECO:0007669"/>
    <property type="project" value="TreeGrafter"/>
</dbReference>
<dbReference type="Proteomes" id="UP000012174">
    <property type="component" value="Unassembled WGS sequence"/>
</dbReference>
<feature type="compositionally biased region" description="Low complexity" evidence="5">
    <location>
        <begin position="388"/>
        <end position="401"/>
    </location>
</feature>
<dbReference type="STRING" id="1287681.M7TLD3"/>